<dbReference type="InterPro" id="IPR005118">
    <property type="entry name" value="TRCF_C"/>
</dbReference>
<comment type="subcellular location">
    <subcellularLocation>
        <location evidence="1 13">Cytoplasm</location>
    </subcellularLocation>
</comment>
<organism evidence="16 17">
    <name type="scientific">Ruminococcus bromii</name>
    <dbReference type="NCBI Taxonomy" id="40518"/>
    <lineage>
        <taxon>Bacteria</taxon>
        <taxon>Bacillati</taxon>
        <taxon>Bacillota</taxon>
        <taxon>Clostridia</taxon>
        <taxon>Eubacteriales</taxon>
        <taxon>Oscillospiraceae</taxon>
        <taxon>Ruminococcus</taxon>
    </lineage>
</organism>
<dbReference type="InterPro" id="IPR004576">
    <property type="entry name" value="Mfd"/>
</dbReference>
<dbReference type="RefSeq" id="WP_101029770.1">
    <property type="nucleotide sequence ID" value="NZ_CABMMZ010000073.1"/>
</dbReference>
<evidence type="ECO:0000256" key="8">
    <source>
        <dbReference type="ARBA" id="ARBA00023125"/>
    </source>
</evidence>
<dbReference type="Gene3D" id="3.90.1150.50">
    <property type="entry name" value="Transcription-repair-coupling factor, D7 domain"/>
    <property type="match status" value="1"/>
</dbReference>
<dbReference type="InterPro" id="IPR047112">
    <property type="entry name" value="RecG/Mfd"/>
</dbReference>
<evidence type="ECO:0000256" key="12">
    <source>
        <dbReference type="ARBA" id="ARBA00070128"/>
    </source>
</evidence>
<comment type="function">
    <text evidence="13">Couples transcription and DNA repair by recognizing RNA polymerase (RNAP) stalled at DNA lesions. Mediates ATP-dependent release of RNAP and its truncated transcript from the DNA, and recruitment of nucleotide excision repair machinery to the damaged site.</text>
</comment>
<dbReference type="Gene3D" id="3.30.2060.10">
    <property type="entry name" value="Penicillin-binding protein 1b domain"/>
    <property type="match status" value="1"/>
</dbReference>
<dbReference type="InterPro" id="IPR001650">
    <property type="entry name" value="Helicase_C-like"/>
</dbReference>
<dbReference type="NCBIfam" id="TIGR00580">
    <property type="entry name" value="mfd"/>
    <property type="match status" value="1"/>
</dbReference>
<dbReference type="SUPFAM" id="SSF52540">
    <property type="entry name" value="P-loop containing nucleoside triphosphate hydrolases"/>
    <property type="match status" value="4"/>
</dbReference>
<evidence type="ECO:0000256" key="2">
    <source>
        <dbReference type="ARBA" id="ARBA00022490"/>
    </source>
</evidence>
<dbReference type="SMART" id="SM00982">
    <property type="entry name" value="TRCF"/>
    <property type="match status" value="1"/>
</dbReference>
<evidence type="ECO:0000256" key="1">
    <source>
        <dbReference type="ARBA" id="ARBA00004496"/>
    </source>
</evidence>
<dbReference type="Gene3D" id="2.40.10.170">
    <property type="match status" value="1"/>
</dbReference>
<evidence type="ECO:0000256" key="4">
    <source>
        <dbReference type="ARBA" id="ARBA00022763"/>
    </source>
</evidence>
<comment type="similarity">
    <text evidence="10 13">In the N-terminal section; belongs to the UvrB family.</text>
</comment>
<keyword evidence="17" id="KW-1185">Reference proteome</keyword>
<dbReference type="Pfam" id="PF00270">
    <property type="entry name" value="DEAD"/>
    <property type="match status" value="1"/>
</dbReference>
<name>A0A2N0UJ20_9FIRM</name>
<dbReference type="GO" id="GO:0005524">
    <property type="term" value="F:ATP binding"/>
    <property type="evidence" value="ECO:0007669"/>
    <property type="project" value="UniProtKB-UniRule"/>
</dbReference>
<dbReference type="Proteomes" id="UP000233425">
    <property type="component" value="Unassembled WGS sequence"/>
</dbReference>
<dbReference type="GO" id="GO:0016787">
    <property type="term" value="F:hydrolase activity"/>
    <property type="evidence" value="ECO:0007669"/>
    <property type="project" value="UniProtKB-KW"/>
</dbReference>
<keyword evidence="5 13" id="KW-0378">Hydrolase</keyword>
<evidence type="ECO:0000256" key="3">
    <source>
        <dbReference type="ARBA" id="ARBA00022741"/>
    </source>
</evidence>
<dbReference type="SMART" id="SM00490">
    <property type="entry name" value="HELICc"/>
    <property type="match status" value="1"/>
</dbReference>
<evidence type="ECO:0000256" key="5">
    <source>
        <dbReference type="ARBA" id="ARBA00022801"/>
    </source>
</evidence>
<keyword evidence="9 13" id="KW-0234">DNA repair</keyword>
<dbReference type="Gene3D" id="3.40.50.300">
    <property type="entry name" value="P-loop containing nucleotide triphosphate hydrolases"/>
    <property type="match status" value="2"/>
</dbReference>
<dbReference type="SMART" id="SM00487">
    <property type="entry name" value="DEXDc"/>
    <property type="match status" value="1"/>
</dbReference>
<keyword evidence="8 13" id="KW-0238">DNA-binding</keyword>
<evidence type="ECO:0000256" key="6">
    <source>
        <dbReference type="ARBA" id="ARBA00022806"/>
    </source>
</evidence>
<accession>A0A2N0UJ20</accession>
<dbReference type="GO" id="GO:0006355">
    <property type="term" value="P:regulation of DNA-templated transcription"/>
    <property type="evidence" value="ECO:0007669"/>
    <property type="project" value="UniProtKB-UniRule"/>
</dbReference>
<feature type="domain" description="Helicase C-terminal" evidence="15">
    <location>
        <begin position="814"/>
        <end position="968"/>
    </location>
</feature>
<dbReference type="Pfam" id="PF17757">
    <property type="entry name" value="UvrB_inter"/>
    <property type="match status" value="1"/>
</dbReference>
<dbReference type="InterPro" id="IPR011545">
    <property type="entry name" value="DEAD/DEAH_box_helicase_dom"/>
</dbReference>
<dbReference type="HAMAP" id="MF_00969">
    <property type="entry name" value="TRCF"/>
    <property type="match status" value="1"/>
</dbReference>
<evidence type="ECO:0000259" key="14">
    <source>
        <dbReference type="PROSITE" id="PS51192"/>
    </source>
</evidence>
<dbReference type="FunFam" id="3.40.50.300:FF:000546">
    <property type="entry name" value="Transcription-repair-coupling factor"/>
    <property type="match status" value="1"/>
</dbReference>
<evidence type="ECO:0000256" key="10">
    <source>
        <dbReference type="ARBA" id="ARBA00061104"/>
    </source>
</evidence>
<evidence type="ECO:0000259" key="15">
    <source>
        <dbReference type="PROSITE" id="PS51194"/>
    </source>
</evidence>
<keyword evidence="4 13" id="KW-0227">DNA damage</keyword>
<dbReference type="Pfam" id="PF03461">
    <property type="entry name" value="TRCF"/>
    <property type="match status" value="1"/>
</dbReference>
<evidence type="ECO:0000256" key="7">
    <source>
        <dbReference type="ARBA" id="ARBA00022840"/>
    </source>
</evidence>
<sequence length="1152" mass="129742">MNNLNFLVDVLKDSPVFKTLEKNVKPGRTVCASGLSTINKSNIIYALCRLKGVTAFCLASDEKEAQTLCNDLSCMGLRAYVYPVRDFNFLDFQSRSHEYEHARLKVLLKLLNHECDVAIACVDAAAQLTVPRNVLEQSVIEFEEGRELSLEKATKALTLLGYERFDAVEGSGQFSLRGGILDFFMPDSDYPVRCEFWGDEITDLSYFDIETQRRFKKADKITLSPSTEIVIEDRAALADKIEHKAKLLRSKNSAKAKEKLFSEAELIRSGAMIANADKFINQIYDKPESLFDYLDRNTLVFASEFTAIQERGKSMDFISNETLMQGFEDGTLCRGFDRFALTFNECTEFLQSHGTIVLENFVHGSMPIKLSEIISFSTKQLSAWGGSYKQLKEDVDGLFTPESRGVIFAGTERAAKNLCDTFNADGINAVYSEGADKISKGELLVMQGALSAGFEYPSQKFFAITYSQVSYRPEKSKKKKKKTGQEIYSLSELTPGDYVVHNVHGIGVFGGIRKIDTHGVIKDYIKIDYAKGDVLYVPVTQLDMVAKYIGPKEDSRVKLSRLGSGDWQKAKARVKTSVKDIAKELIELYSQRMKAKGYAFSADNEWQRDFELSFEYDETPDQLRCCEEIKHDMMRSSPMDRLLCGDVGFGKTEVALRAAFKCIADSKQCALLCPTTILAWQHYQTVIKRFEGYPVRVELLSRFRTAKQQKEILQKLKRGEIDMIVGTHRLVQKDVEFRDLGLAIIDEEQRFGVAQKERFKELCKNVDVLTLSATPIPRTLNMAMSGLRDMSVIEEAPTNRQPVQTYVLEHDDAVINEAIRRELRRGGQVFYLHNNVETISSCAAKIREAIPEAKIAIGHGKMKEGELSEVWRQMLEQEIDVLVCTTIIETGVDLPNANTLIIENADCMGLSQLHQLRGRVGRSSRRAYAYFTFRRNKVLTEIQQKRLAAIREFTEFGSGFRIAMRDLELRGAGNIMGAQQHGHMESVGYDMYLKLLDEAVSEEKGEKNTAKDLDCLIDISVDSHIPESYVESLTLRLDVYRRIADIRSNEDADDVIDELQDRFGKIPNSVLGLIDIALVRNRAYSMGVYEIRQNGTMLMLYVNELKSPQVADLLIALGGKAKLVAGAKPCVAVECKNSSAPLETLTKIFGVQ</sequence>
<keyword evidence="2 13" id="KW-0963">Cytoplasm</keyword>
<evidence type="ECO:0000313" key="17">
    <source>
        <dbReference type="Proteomes" id="UP000233425"/>
    </source>
</evidence>
<dbReference type="InterPro" id="IPR037235">
    <property type="entry name" value="TRCF-like_C_D7"/>
</dbReference>
<dbReference type="GO" id="GO:0005737">
    <property type="term" value="C:cytoplasm"/>
    <property type="evidence" value="ECO:0007669"/>
    <property type="project" value="UniProtKB-SubCell"/>
</dbReference>
<dbReference type="InterPro" id="IPR003711">
    <property type="entry name" value="CarD-like/TRCF_RID"/>
</dbReference>
<proteinExistence type="inferred from homology"/>
<dbReference type="GO" id="GO:0003678">
    <property type="term" value="F:DNA helicase activity"/>
    <property type="evidence" value="ECO:0007669"/>
    <property type="project" value="TreeGrafter"/>
</dbReference>
<evidence type="ECO:0000313" key="16">
    <source>
        <dbReference type="EMBL" id="PKD26993.1"/>
    </source>
</evidence>
<dbReference type="PROSITE" id="PS51192">
    <property type="entry name" value="HELICASE_ATP_BIND_1"/>
    <property type="match status" value="1"/>
</dbReference>
<dbReference type="InterPro" id="IPR036101">
    <property type="entry name" value="CarD-like/TRCF_RID_sf"/>
</dbReference>
<dbReference type="PANTHER" id="PTHR47964:SF1">
    <property type="entry name" value="ATP-DEPENDENT DNA HELICASE HOMOLOG RECG, CHLOROPLASTIC"/>
    <property type="match status" value="1"/>
</dbReference>
<feature type="domain" description="Helicase ATP-binding" evidence="14">
    <location>
        <begin position="632"/>
        <end position="793"/>
    </location>
</feature>
<comment type="caution">
    <text evidence="16">The sequence shown here is derived from an EMBL/GenBank/DDBJ whole genome shotgun (WGS) entry which is preliminary data.</text>
</comment>
<dbReference type="PANTHER" id="PTHR47964">
    <property type="entry name" value="ATP-DEPENDENT DNA HELICASE HOMOLOG RECG, CHLOROPLASTIC"/>
    <property type="match status" value="1"/>
</dbReference>
<dbReference type="SUPFAM" id="SSF143517">
    <property type="entry name" value="TRCF domain-like"/>
    <property type="match status" value="1"/>
</dbReference>
<dbReference type="Pfam" id="PF00271">
    <property type="entry name" value="Helicase_C"/>
    <property type="match status" value="1"/>
</dbReference>
<protein>
    <recommendedName>
        <fullName evidence="12 13">Transcription-repair-coupling factor</fullName>
        <shortName evidence="13">TRCF</shortName>
        <ecNumber evidence="13">3.6.4.-</ecNumber>
    </recommendedName>
</protein>
<keyword evidence="7 13" id="KW-0067">ATP-binding</keyword>
<dbReference type="CDD" id="cd17991">
    <property type="entry name" value="DEXHc_TRCF"/>
    <property type="match status" value="1"/>
</dbReference>
<dbReference type="SUPFAM" id="SSF141259">
    <property type="entry name" value="CarD-like"/>
    <property type="match status" value="1"/>
</dbReference>
<dbReference type="Gene3D" id="3.40.50.11180">
    <property type="match status" value="1"/>
</dbReference>
<dbReference type="PROSITE" id="PS51194">
    <property type="entry name" value="HELICASE_CTER"/>
    <property type="match status" value="1"/>
</dbReference>
<dbReference type="EMBL" id="NNSR01000073">
    <property type="protein sequence ID" value="PKD26993.1"/>
    <property type="molecule type" value="Genomic_DNA"/>
</dbReference>
<evidence type="ECO:0000256" key="9">
    <source>
        <dbReference type="ARBA" id="ARBA00023204"/>
    </source>
</evidence>
<keyword evidence="6" id="KW-0347">Helicase</keyword>
<keyword evidence="3 13" id="KW-0547">Nucleotide-binding</keyword>
<dbReference type="SMART" id="SM01058">
    <property type="entry name" value="CarD_TRCF"/>
    <property type="match status" value="1"/>
</dbReference>
<gene>
    <name evidence="13 16" type="primary">mfd</name>
    <name evidence="16" type="ORF">RBATCC27255_01860</name>
</gene>
<dbReference type="AlphaFoldDB" id="A0A2N0UJ20"/>
<dbReference type="GO" id="GO:0003684">
    <property type="term" value="F:damaged DNA binding"/>
    <property type="evidence" value="ECO:0007669"/>
    <property type="project" value="InterPro"/>
</dbReference>
<evidence type="ECO:0000256" key="11">
    <source>
        <dbReference type="ARBA" id="ARBA00061399"/>
    </source>
</evidence>
<dbReference type="InterPro" id="IPR014001">
    <property type="entry name" value="Helicase_ATP-bd"/>
</dbReference>
<evidence type="ECO:0000256" key="13">
    <source>
        <dbReference type="HAMAP-Rule" id="MF_00969"/>
    </source>
</evidence>
<dbReference type="InterPro" id="IPR027417">
    <property type="entry name" value="P-loop_NTPase"/>
</dbReference>
<comment type="similarity">
    <text evidence="11 13">In the C-terminal section; belongs to the helicase family. RecG subfamily.</text>
</comment>
<dbReference type="GO" id="GO:0000716">
    <property type="term" value="P:transcription-coupled nucleotide-excision repair, DNA damage recognition"/>
    <property type="evidence" value="ECO:0007669"/>
    <property type="project" value="UniProtKB-UniRule"/>
</dbReference>
<dbReference type="EC" id="3.6.4.-" evidence="13"/>
<reference evidence="16" key="1">
    <citation type="journal article" date="2018" name="Environ. Microbiol.">
        <title>Sporulation capability and amylosome conservation among diverse human colonic and rumen isolates of the keystone starch-degrader Ruminococcus bromii.</title>
        <authorList>
            <person name="Mukhopadhya I."/>
            <person name="Morais S."/>
            <person name="Laverde-Gomez J."/>
            <person name="Sheridan P.O."/>
            <person name="Walker A.W."/>
            <person name="Kelly W."/>
            <person name="Klieve A.V."/>
            <person name="Ouwerkerk D."/>
            <person name="Duncan S.H."/>
            <person name="Louis P."/>
            <person name="Koropatkin N."/>
            <person name="Cockburn D."/>
            <person name="Kibler R."/>
            <person name="Cooper P.J."/>
            <person name="Sandoval C."/>
            <person name="Crost E."/>
            <person name="Juge N."/>
            <person name="Bayer E.A."/>
            <person name="Flint H.J."/>
        </authorList>
    </citation>
    <scope>NUCLEOTIDE SEQUENCE [LARGE SCALE GENOMIC DNA]</scope>
    <source>
        <strain evidence="16">ATCC 27255</strain>
    </source>
</reference>
<dbReference type="InterPro" id="IPR041471">
    <property type="entry name" value="UvrB_inter"/>
</dbReference>
<dbReference type="Pfam" id="PF02559">
    <property type="entry name" value="CarD_TRCF_RID"/>
    <property type="match status" value="1"/>
</dbReference>